<evidence type="ECO:0000313" key="6">
    <source>
        <dbReference type="Proteomes" id="UP000198571"/>
    </source>
</evidence>
<dbReference type="PIRSF" id="PIRSF005962">
    <property type="entry name" value="Pept_M20D_amidohydro"/>
    <property type="match status" value="1"/>
</dbReference>
<accession>A0A1H9VY75</accession>
<protein>
    <submittedName>
        <fullName evidence="5">Amidohydrolase</fullName>
    </submittedName>
</protein>
<dbReference type="RefSeq" id="WP_093053982.1">
    <property type="nucleotide sequence ID" value="NZ_FOGT01000013.1"/>
</dbReference>
<dbReference type="InterPro" id="IPR002933">
    <property type="entry name" value="Peptidase_M20"/>
</dbReference>
<feature type="binding site" evidence="3">
    <location>
        <position position="365"/>
    </location>
    <ligand>
        <name>Mn(2+)</name>
        <dbReference type="ChEBI" id="CHEBI:29035"/>
        <label>2</label>
    </ligand>
</feature>
<evidence type="ECO:0000256" key="1">
    <source>
        <dbReference type="ARBA" id="ARBA00006153"/>
    </source>
</evidence>
<dbReference type="Gene3D" id="3.30.70.360">
    <property type="match status" value="1"/>
</dbReference>
<evidence type="ECO:0000256" key="2">
    <source>
        <dbReference type="ARBA" id="ARBA00022801"/>
    </source>
</evidence>
<dbReference type="PANTHER" id="PTHR11014:SF63">
    <property type="entry name" value="METALLOPEPTIDASE, PUTATIVE (AFU_ORTHOLOGUE AFUA_6G09600)-RELATED"/>
    <property type="match status" value="1"/>
</dbReference>
<keyword evidence="3" id="KW-0479">Metal-binding</keyword>
<dbReference type="FunFam" id="3.30.70.360:FF:000014">
    <property type="entry name" value="N-acyl-L-amino acid amidohydrolase"/>
    <property type="match status" value="1"/>
</dbReference>
<dbReference type="InterPro" id="IPR011650">
    <property type="entry name" value="Peptidase_M20_dimer"/>
</dbReference>
<keyword evidence="6" id="KW-1185">Reference proteome</keyword>
<feature type="binding site" evidence="3">
    <location>
        <position position="101"/>
    </location>
    <ligand>
        <name>Mn(2+)</name>
        <dbReference type="ChEBI" id="CHEBI:29035"/>
        <label>2</label>
    </ligand>
</feature>
<sequence length="392" mass="42744">MDIHSLTSEIIEEIIQIRRHLHRFPELSMEEFETTQLIMDTLKGTNIQLEKMEGGTGVIGVLRGKSNGPTLGLRADIDALPIYEKTGLEFKSEKEGIMHACGHDIHTSVMLGTALVMNRFQDQLKGNIKFIFQPAEEIMEGARFVINQGILDQEPKVDKIVCLHTWPLIEAGTIGVRHGPIMAAADKFSIEIDGSGGHAAHPHIATDPIPVAAQIIMGLQTIISRQISPLDSAVLTIGQIHGGNADNIIANKVTISGSIRTLEPEVRNSILKDVTETSEYIAKASKTSAAVNFEPGCPPVINDDELVDALTAAVESEMGKESLVYLEQPSLGGEDFAFYLQEIEGMLFRVGTKDESNEQTTRSLHNPGIIFDEKAVKAGIKAMSALSLEYLK</sequence>
<dbReference type="GO" id="GO:0016787">
    <property type="term" value="F:hydrolase activity"/>
    <property type="evidence" value="ECO:0007669"/>
    <property type="project" value="UniProtKB-KW"/>
</dbReference>
<dbReference type="EMBL" id="FOGT01000013">
    <property type="protein sequence ID" value="SES26464.1"/>
    <property type="molecule type" value="Genomic_DNA"/>
</dbReference>
<dbReference type="PANTHER" id="PTHR11014">
    <property type="entry name" value="PEPTIDASE M20 FAMILY MEMBER"/>
    <property type="match status" value="1"/>
</dbReference>
<evidence type="ECO:0000256" key="3">
    <source>
        <dbReference type="PIRSR" id="PIRSR005962-1"/>
    </source>
</evidence>
<comment type="cofactor">
    <cofactor evidence="3">
        <name>Mn(2+)</name>
        <dbReference type="ChEBI" id="CHEBI:29035"/>
    </cofactor>
    <text evidence="3">The Mn(2+) ion enhances activity.</text>
</comment>
<feature type="domain" description="Peptidase M20 dimerisation" evidence="4">
    <location>
        <begin position="188"/>
        <end position="280"/>
    </location>
</feature>
<dbReference type="InterPro" id="IPR036264">
    <property type="entry name" value="Bact_exopeptidase_dim_dom"/>
</dbReference>
<keyword evidence="2 5" id="KW-0378">Hydrolase</keyword>
<dbReference type="NCBIfam" id="TIGR01891">
    <property type="entry name" value="amidohydrolases"/>
    <property type="match status" value="1"/>
</dbReference>
<dbReference type="Proteomes" id="UP000198571">
    <property type="component" value="Unassembled WGS sequence"/>
</dbReference>
<gene>
    <name evidence="5" type="ORF">SAMN05518684_11350</name>
</gene>
<evidence type="ECO:0000259" key="4">
    <source>
        <dbReference type="Pfam" id="PF07687"/>
    </source>
</evidence>
<dbReference type="CDD" id="cd03886">
    <property type="entry name" value="M20_Acy1"/>
    <property type="match status" value="1"/>
</dbReference>
<dbReference type="Gene3D" id="3.40.630.10">
    <property type="entry name" value="Zn peptidases"/>
    <property type="match status" value="1"/>
</dbReference>
<dbReference type="Pfam" id="PF01546">
    <property type="entry name" value="Peptidase_M20"/>
    <property type="match status" value="1"/>
</dbReference>
<dbReference type="OrthoDB" id="9776731at2"/>
<dbReference type="Pfam" id="PF07687">
    <property type="entry name" value="M20_dimer"/>
    <property type="match status" value="1"/>
</dbReference>
<proteinExistence type="inferred from homology"/>
<feature type="binding site" evidence="3">
    <location>
        <position position="137"/>
    </location>
    <ligand>
        <name>Mn(2+)</name>
        <dbReference type="ChEBI" id="CHEBI:29035"/>
        <label>2</label>
    </ligand>
</feature>
<evidence type="ECO:0000313" key="5">
    <source>
        <dbReference type="EMBL" id="SES26464.1"/>
    </source>
</evidence>
<dbReference type="AlphaFoldDB" id="A0A1H9VY75"/>
<dbReference type="STRING" id="1601833.SAMN05518684_11350"/>
<name>A0A1H9VY75_9BACI</name>
<dbReference type="SUPFAM" id="SSF53187">
    <property type="entry name" value="Zn-dependent exopeptidases"/>
    <property type="match status" value="1"/>
</dbReference>
<reference evidence="6" key="1">
    <citation type="submission" date="2016-10" db="EMBL/GenBank/DDBJ databases">
        <authorList>
            <person name="Varghese N."/>
            <person name="Submissions S."/>
        </authorList>
    </citation>
    <scope>NUCLEOTIDE SEQUENCE [LARGE SCALE GENOMIC DNA]</scope>
    <source>
        <strain evidence="6">S9</strain>
    </source>
</reference>
<dbReference type="GO" id="GO:0046872">
    <property type="term" value="F:metal ion binding"/>
    <property type="evidence" value="ECO:0007669"/>
    <property type="project" value="UniProtKB-KW"/>
</dbReference>
<dbReference type="SUPFAM" id="SSF55031">
    <property type="entry name" value="Bacterial exopeptidase dimerisation domain"/>
    <property type="match status" value="1"/>
</dbReference>
<dbReference type="InterPro" id="IPR017439">
    <property type="entry name" value="Amidohydrolase"/>
</dbReference>
<feature type="binding site" evidence="3">
    <location>
        <position position="103"/>
    </location>
    <ligand>
        <name>Mn(2+)</name>
        <dbReference type="ChEBI" id="CHEBI:29035"/>
        <label>2</label>
    </ligand>
</feature>
<keyword evidence="3" id="KW-0464">Manganese</keyword>
<feature type="binding site" evidence="3">
    <location>
        <position position="164"/>
    </location>
    <ligand>
        <name>Mn(2+)</name>
        <dbReference type="ChEBI" id="CHEBI:29035"/>
        <label>2</label>
    </ligand>
</feature>
<organism evidence="5 6">
    <name type="scientific">Salipaludibacillus aurantiacus</name>
    <dbReference type="NCBI Taxonomy" id="1601833"/>
    <lineage>
        <taxon>Bacteria</taxon>
        <taxon>Bacillati</taxon>
        <taxon>Bacillota</taxon>
        <taxon>Bacilli</taxon>
        <taxon>Bacillales</taxon>
        <taxon>Bacillaceae</taxon>
    </lineage>
</organism>
<comment type="similarity">
    <text evidence="1">Belongs to the peptidase M20 family.</text>
</comment>